<sequence>MENRNINRIRVVLAEQNRTNKWLAEKLGVGEVTVSRWVNNLQQPRVEVFVEIADLLKVDIRDLFEPTIRKK</sequence>
<organism evidence="2 3">
    <name type="scientific">Deminuibacter soli</name>
    <dbReference type="NCBI Taxonomy" id="2291815"/>
    <lineage>
        <taxon>Bacteria</taxon>
        <taxon>Pseudomonadati</taxon>
        <taxon>Bacteroidota</taxon>
        <taxon>Chitinophagia</taxon>
        <taxon>Chitinophagales</taxon>
        <taxon>Chitinophagaceae</taxon>
        <taxon>Deminuibacter</taxon>
    </lineage>
</organism>
<dbReference type="SMART" id="SM00530">
    <property type="entry name" value="HTH_XRE"/>
    <property type="match status" value="1"/>
</dbReference>
<accession>A0A3E1NMF2</accession>
<evidence type="ECO:0000259" key="1">
    <source>
        <dbReference type="PROSITE" id="PS50943"/>
    </source>
</evidence>
<dbReference type="EMBL" id="QTJU01000002">
    <property type="protein sequence ID" value="RFM29115.1"/>
    <property type="molecule type" value="Genomic_DNA"/>
</dbReference>
<reference evidence="2 3" key="1">
    <citation type="submission" date="2018-08" db="EMBL/GenBank/DDBJ databases">
        <title>Chitinophagaceae sp. K23C18032701, a novel bacterium isolated from forest soil.</title>
        <authorList>
            <person name="Wang C."/>
        </authorList>
    </citation>
    <scope>NUCLEOTIDE SEQUENCE [LARGE SCALE GENOMIC DNA]</scope>
    <source>
        <strain evidence="2 3">K23C18032701</strain>
    </source>
</reference>
<evidence type="ECO:0000313" key="3">
    <source>
        <dbReference type="Proteomes" id="UP000261284"/>
    </source>
</evidence>
<feature type="domain" description="HTH cro/C1-type" evidence="1">
    <location>
        <begin position="23"/>
        <end position="63"/>
    </location>
</feature>
<dbReference type="Gene3D" id="1.10.260.40">
    <property type="entry name" value="lambda repressor-like DNA-binding domains"/>
    <property type="match status" value="1"/>
</dbReference>
<dbReference type="Pfam" id="PF01381">
    <property type="entry name" value="HTH_3"/>
    <property type="match status" value="1"/>
</dbReference>
<dbReference type="GO" id="GO:0003677">
    <property type="term" value="F:DNA binding"/>
    <property type="evidence" value="ECO:0007669"/>
    <property type="project" value="InterPro"/>
</dbReference>
<dbReference type="PROSITE" id="PS50943">
    <property type="entry name" value="HTH_CROC1"/>
    <property type="match status" value="1"/>
</dbReference>
<dbReference type="RefSeq" id="WP_116847099.1">
    <property type="nucleotide sequence ID" value="NZ_QTJU01000002.1"/>
</dbReference>
<dbReference type="AlphaFoldDB" id="A0A3E1NMF2"/>
<name>A0A3E1NMF2_9BACT</name>
<keyword evidence="3" id="KW-1185">Reference proteome</keyword>
<evidence type="ECO:0000313" key="2">
    <source>
        <dbReference type="EMBL" id="RFM29115.1"/>
    </source>
</evidence>
<dbReference type="OrthoDB" id="7865033at2"/>
<dbReference type="InterPro" id="IPR001387">
    <property type="entry name" value="Cro/C1-type_HTH"/>
</dbReference>
<comment type="caution">
    <text evidence="2">The sequence shown here is derived from an EMBL/GenBank/DDBJ whole genome shotgun (WGS) entry which is preliminary data.</text>
</comment>
<protein>
    <submittedName>
        <fullName evidence="2">XRE family transcriptional regulator</fullName>
    </submittedName>
</protein>
<proteinExistence type="predicted"/>
<dbReference type="CDD" id="cd00093">
    <property type="entry name" value="HTH_XRE"/>
    <property type="match status" value="1"/>
</dbReference>
<dbReference type="InterPro" id="IPR010982">
    <property type="entry name" value="Lambda_DNA-bd_dom_sf"/>
</dbReference>
<gene>
    <name evidence="2" type="ORF">DXN05_10205</name>
</gene>
<dbReference type="Proteomes" id="UP000261284">
    <property type="component" value="Unassembled WGS sequence"/>
</dbReference>
<dbReference type="SUPFAM" id="SSF47413">
    <property type="entry name" value="lambda repressor-like DNA-binding domains"/>
    <property type="match status" value="1"/>
</dbReference>